<organism evidence="1 2">
    <name type="scientific">Liparis tanakae</name>
    <name type="common">Tanaka's snailfish</name>
    <dbReference type="NCBI Taxonomy" id="230148"/>
    <lineage>
        <taxon>Eukaryota</taxon>
        <taxon>Metazoa</taxon>
        <taxon>Chordata</taxon>
        <taxon>Craniata</taxon>
        <taxon>Vertebrata</taxon>
        <taxon>Euteleostomi</taxon>
        <taxon>Actinopterygii</taxon>
        <taxon>Neopterygii</taxon>
        <taxon>Teleostei</taxon>
        <taxon>Neoteleostei</taxon>
        <taxon>Acanthomorphata</taxon>
        <taxon>Eupercaria</taxon>
        <taxon>Perciformes</taxon>
        <taxon>Cottioidei</taxon>
        <taxon>Cottales</taxon>
        <taxon>Liparidae</taxon>
        <taxon>Liparis</taxon>
    </lineage>
</organism>
<reference evidence="1 2" key="1">
    <citation type="submission" date="2019-03" db="EMBL/GenBank/DDBJ databases">
        <title>First draft genome of Liparis tanakae, snailfish: a comprehensive survey of snailfish specific genes.</title>
        <authorList>
            <person name="Kim W."/>
            <person name="Song I."/>
            <person name="Jeong J.-H."/>
            <person name="Kim D."/>
            <person name="Kim S."/>
            <person name="Ryu S."/>
            <person name="Song J.Y."/>
            <person name="Lee S.K."/>
        </authorList>
    </citation>
    <scope>NUCLEOTIDE SEQUENCE [LARGE SCALE GENOMIC DNA]</scope>
    <source>
        <tissue evidence="1">Muscle</tissue>
    </source>
</reference>
<proteinExistence type="predicted"/>
<sequence length="92" mass="10011">MSELPRGGVLLSFKICFLKQDMNATSRRAAGRPDAAQIASLFSRSAGCRRPGASCVSNEEKVFSWRVTARGGIGELREKRRRNIKVSVKGGA</sequence>
<comment type="caution">
    <text evidence="1">The sequence shown here is derived from an EMBL/GenBank/DDBJ whole genome shotgun (WGS) entry which is preliminary data.</text>
</comment>
<gene>
    <name evidence="1" type="ORF">EYF80_025716</name>
</gene>
<evidence type="ECO:0000313" key="2">
    <source>
        <dbReference type="Proteomes" id="UP000314294"/>
    </source>
</evidence>
<dbReference type="Proteomes" id="UP000314294">
    <property type="component" value="Unassembled WGS sequence"/>
</dbReference>
<protein>
    <submittedName>
        <fullName evidence="1">Uncharacterized protein</fullName>
    </submittedName>
</protein>
<accession>A0A4Z2HDZ3</accession>
<dbReference type="EMBL" id="SRLO01000259">
    <property type="protein sequence ID" value="TNN64098.1"/>
    <property type="molecule type" value="Genomic_DNA"/>
</dbReference>
<name>A0A4Z2HDZ3_9TELE</name>
<dbReference type="AlphaFoldDB" id="A0A4Z2HDZ3"/>
<keyword evidence="2" id="KW-1185">Reference proteome</keyword>
<evidence type="ECO:0000313" key="1">
    <source>
        <dbReference type="EMBL" id="TNN64098.1"/>
    </source>
</evidence>